<dbReference type="RefSeq" id="WP_133606082.1">
    <property type="nucleotide sequence ID" value="NZ_SNXW01000001.1"/>
</dbReference>
<organism evidence="1 2">
    <name type="scientific">Aquabacterium commune</name>
    <dbReference type="NCBI Taxonomy" id="70586"/>
    <lineage>
        <taxon>Bacteria</taxon>
        <taxon>Pseudomonadati</taxon>
        <taxon>Pseudomonadota</taxon>
        <taxon>Betaproteobacteria</taxon>
        <taxon>Burkholderiales</taxon>
        <taxon>Aquabacterium</taxon>
    </lineage>
</organism>
<proteinExistence type="predicted"/>
<name>A0A4R6RRC4_9BURK</name>
<dbReference type="Proteomes" id="UP000294593">
    <property type="component" value="Unassembled WGS sequence"/>
</dbReference>
<dbReference type="OrthoDB" id="8927965at2"/>
<evidence type="ECO:0000313" key="2">
    <source>
        <dbReference type="Proteomes" id="UP000294593"/>
    </source>
</evidence>
<dbReference type="EMBL" id="SNXW01000001">
    <property type="protein sequence ID" value="TDP88466.1"/>
    <property type="molecule type" value="Genomic_DNA"/>
</dbReference>
<dbReference type="AlphaFoldDB" id="A0A4R6RRC4"/>
<keyword evidence="2" id="KW-1185">Reference proteome</keyword>
<sequence>MSQNLISLSLTDADYAEIDAALAVLERHFKSLIDLSIAERRSLTKMGDKSEAFCRQALRVLDQNRQVLPPTLDLAEAQRDLAQLDALSSRAVRLDVLQGKVDDSIIALGSDIMSAALEGYALLRVVGEGSGLEHLRQDMSARFSRRSTTPKEAVAKA</sequence>
<reference evidence="1 2" key="1">
    <citation type="submission" date="2019-03" db="EMBL/GenBank/DDBJ databases">
        <title>Genomic Encyclopedia of Type Strains, Phase IV (KMG-IV): sequencing the most valuable type-strain genomes for metagenomic binning, comparative biology and taxonomic classification.</title>
        <authorList>
            <person name="Goeker M."/>
        </authorList>
    </citation>
    <scope>NUCLEOTIDE SEQUENCE [LARGE SCALE GENOMIC DNA]</scope>
    <source>
        <strain evidence="1 2">DSM 11901</strain>
    </source>
</reference>
<gene>
    <name evidence="1" type="ORF">EV672_101616</name>
</gene>
<protein>
    <submittedName>
        <fullName evidence="1">Uncharacterized protein</fullName>
    </submittedName>
</protein>
<comment type="caution">
    <text evidence="1">The sequence shown here is derived from an EMBL/GenBank/DDBJ whole genome shotgun (WGS) entry which is preliminary data.</text>
</comment>
<evidence type="ECO:0000313" key="1">
    <source>
        <dbReference type="EMBL" id="TDP88466.1"/>
    </source>
</evidence>
<accession>A0A4R6RRC4</accession>